<evidence type="ECO:0000313" key="1">
    <source>
        <dbReference type="EMBL" id="MBB5286668.1"/>
    </source>
</evidence>
<organism evidence="1 2">
    <name type="scientific">Rhabdobacter roseus</name>
    <dbReference type="NCBI Taxonomy" id="1655419"/>
    <lineage>
        <taxon>Bacteria</taxon>
        <taxon>Pseudomonadati</taxon>
        <taxon>Bacteroidota</taxon>
        <taxon>Cytophagia</taxon>
        <taxon>Cytophagales</taxon>
        <taxon>Cytophagaceae</taxon>
        <taxon>Rhabdobacter</taxon>
    </lineage>
</organism>
<keyword evidence="2" id="KW-1185">Reference proteome</keyword>
<name>A0A840U2U3_9BACT</name>
<accession>A0A840U2U3</accession>
<dbReference type="Proteomes" id="UP000557307">
    <property type="component" value="Unassembled WGS sequence"/>
</dbReference>
<proteinExistence type="predicted"/>
<dbReference type="RefSeq" id="WP_184178028.1">
    <property type="nucleotide sequence ID" value="NZ_JACHGF010000010.1"/>
</dbReference>
<dbReference type="EMBL" id="JACHGF010000010">
    <property type="protein sequence ID" value="MBB5286668.1"/>
    <property type="molecule type" value="Genomic_DNA"/>
</dbReference>
<reference evidence="1 2" key="1">
    <citation type="submission" date="2020-08" db="EMBL/GenBank/DDBJ databases">
        <title>Genomic Encyclopedia of Type Strains, Phase IV (KMG-IV): sequencing the most valuable type-strain genomes for metagenomic binning, comparative biology and taxonomic classification.</title>
        <authorList>
            <person name="Goeker M."/>
        </authorList>
    </citation>
    <scope>NUCLEOTIDE SEQUENCE [LARGE SCALE GENOMIC DNA]</scope>
    <source>
        <strain evidence="1 2">DSM 105074</strain>
    </source>
</reference>
<dbReference type="AlphaFoldDB" id="A0A840U2U3"/>
<comment type="caution">
    <text evidence="1">The sequence shown here is derived from an EMBL/GenBank/DDBJ whole genome shotgun (WGS) entry which is preliminary data.</text>
</comment>
<sequence>MTLSDDEFFIRKAFEADPAQGYERLFKRYGPLYHHAARDVYLWRRPNTSGAIFCASSDKKNLCRRVSSATLLSIIGQ</sequence>
<gene>
    <name evidence="1" type="ORF">HNQ92_004829</name>
</gene>
<protein>
    <submittedName>
        <fullName evidence="1">Uncharacterized protein</fullName>
    </submittedName>
</protein>
<evidence type="ECO:0000313" key="2">
    <source>
        <dbReference type="Proteomes" id="UP000557307"/>
    </source>
</evidence>